<feature type="region of interest" description="Disordered" evidence="1">
    <location>
        <begin position="1"/>
        <end position="76"/>
    </location>
</feature>
<dbReference type="AlphaFoldDB" id="A0A1Q4HYX6"/>
<accession>A0A1Q4HYX6</accession>
<feature type="compositionally biased region" description="Basic and acidic residues" evidence="1">
    <location>
        <begin position="36"/>
        <end position="51"/>
    </location>
</feature>
<dbReference type="STRING" id="53378.BRW65_06495"/>
<proteinExistence type="predicted"/>
<feature type="compositionally biased region" description="Polar residues" evidence="1">
    <location>
        <begin position="19"/>
        <end position="30"/>
    </location>
</feature>
<evidence type="ECO:0000313" key="3">
    <source>
        <dbReference type="Proteomes" id="UP000186438"/>
    </source>
</evidence>
<gene>
    <name evidence="2" type="ORF">BRW65_06495</name>
</gene>
<protein>
    <submittedName>
        <fullName evidence="2">Uncharacterized protein</fullName>
    </submittedName>
</protein>
<evidence type="ECO:0000313" key="2">
    <source>
        <dbReference type="EMBL" id="OJZ74867.1"/>
    </source>
</evidence>
<evidence type="ECO:0000256" key="1">
    <source>
        <dbReference type="SAM" id="MobiDB-lite"/>
    </source>
</evidence>
<dbReference type="EMBL" id="MPNT01000004">
    <property type="protein sequence ID" value="OJZ74867.1"/>
    <property type="molecule type" value="Genomic_DNA"/>
</dbReference>
<keyword evidence="3" id="KW-1185">Reference proteome</keyword>
<organism evidence="2 3">
    <name type="scientific">Mycobacterium paraffinicum</name>
    <dbReference type="NCBI Taxonomy" id="53378"/>
    <lineage>
        <taxon>Bacteria</taxon>
        <taxon>Bacillati</taxon>
        <taxon>Actinomycetota</taxon>
        <taxon>Actinomycetes</taxon>
        <taxon>Mycobacteriales</taxon>
        <taxon>Mycobacteriaceae</taxon>
        <taxon>Mycobacterium</taxon>
    </lineage>
</organism>
<dbReference type="Proteomes" id="UP000186438">
    <property type="component" value="Unassembled WGS sequence"/>
</dbReference>
<reference evidence="2 3" key="1">
    <citation type="submission" date="2016-11" db="EMBL/GenBank/DDBJ databases">
        <title>Genome sequences of unsequenced Mycobacteria.</title>
        <authorList>
            <person name="Greninger A.L."/>
            <person name="Fang F."/>
            <person name="Jerome K.R."/>
        </authorList>
    </citation>
    <scope>NUCLEOTIDE SEQUENCE [LARGE SCALE GENOMIC DNA]</scope>
    <source>
        <strain evidence="2 3">M11</strain>
    </source>
</reference>
<sequence>MRKRSYKEDNMEGDYGGQSRANTQGSSGSLDTGDVGEIKVEAASQTDEHRNRAPPANETANDAATELVRSPRDRDSRQTVWRAFVLMAGLFTRVNARFG</sequence>
<name>A0A1Q4HYX6_9MYCO</name>
<feature type="compositionally biased region" description="Basic and acidic residues" evidence="1">
    <location>
        <begin position="1"/>
        <end position="10"/>
    </location>
</feature>
<comment type="caution">
    <text evidence="2">The sequence shown here is derived from an EMBL/GenBank/DDBJ whole genome shotgun (WGS) entry which is preliminary data.</text>
</comment>